<dbReference type="GO" id="GO:0000329">
    <property type="term" value="C:fungal-type vacuole membrane"/>
    <property type="evidence" value="ECO:0007669"/>
    <property type="project" value="TreeGrafter"/>
</dbReference>
<feature type="domain" description="FAS1" evidence="2">
    <location>
        <begin position="179"/>
        <end position="318"/>
    </location>
</feature>
<evidence type="ECO:0000259" key="2">
    <source>
        <dbReference type="PROSITE" id="PS50213"/>
    </source>
</evidence>
<evidence type="ECO:0000313" key="4">
    <source>
        <dbReference type="Proteomes" id="UP000309340"/>
    </source>
</evidence>
<feature type="region of interest" description="Disordered" evidence="1">
    <location>
        <begin position="371"/>
        <end position="423"/>
    </location>
</feature>
<dbReference type="InterPro" id="IPR036378">
    <property type="entry name" value="FAS1_dom_sf"/>
</dbReference>
<organism evidence="3 4">
    <name type="scientific">Friedmanniomyces simplex</name>
    <dbReference type="NCBI Taxonomy" id="329884"/>
    <lineage>
        <taxon>Eukaryota</taxon>
        <taxon>Fungi</taxon>
        <taxon>Dikarya</taxon>
        <taxon>Ascomycota</taxon>
        <taxon>Pezizomycotina</taxon>
        <taxon>Dothideomycetes</taxon>
        <taxon>Dothideomycetidae</taxon>
        <taxon>Mycosphaerellales</taxon>
        <taxon>Teratosphaeriaceae</taxon>
        <taxon>Friedmanniomyces</taxon>
    </lineage>
</organism>
<dbReference type="InterPro" id="IPR000782">
    <property type="entry name" value="FAS1_domain"/>
</dbReference>
<gene>
    <name evidence="3" type="ORF">B0A55_08410</name>
</gene>
<dbReference type="EMBL" id="NAJQ01000545">
    <property type="protein sequence ID" value="TKA67859.1"/>
    <property type="molecule type" value="Genomic_DNA"/>
</dbReference>
<name>A0A4V5NGY6_9PEZI</name>
<dbReference type="PROSITE" id="PS50213">
    <property type="entry name" value="FAS1"/>
    <property type="match status" value="2"/>
</dbReference>
<feature type="domain" description="FAS1" evidence="2">
    <location>
        <begin position="10"/>
        <end position="170"/>
    </location>
</feature>
<evidence type="ECO:0000256" key="1">
    <source>
        <dbReference type="SAM" id="MobiDB-lite"/>
    </source>
</evidence>
<feature type="compositionally biased region" description="Low complexity" evidence="1">
    <location>
        <begin position="384"/>
        <end position="406"/>
    </location>
</feature>
<dbReference type="Pfam" id="PF02469">
    <property type="entry name" value="Fasciclin"/>
    <property type="match status" value="2"/>
</dbReference>
<dbReference type="STRING" id="329884.A0A4V5NGY6"/>
<dbReference type="SUPFAM" id="SSF82153">
    <property type="entry name" value="FAS1 domain"/>
    <property type="match status" value="2"/>
</dbReference>
<evidence type="ECO:0000313" key="3">
    <source>
        <dbReference type="EMBL" id="TKA67859.1"/>
    </source>
</evidence>
<dbReference type="GO" id="GO:0016236">
    <property type="term" value="P:macroautophagy"/>
    <property type="evidence" value="ECO:0007669"/>
    <property type="project" value="TreeGrafter"/>
</dbReference>
<dbReference type="OrthoDB" id="286301at2759"/>
<dbReference type="SMART" id="SM00554">
    <property type="entry name" value="FAS1"/>
    <property type="match status" value="2"/>
</dbReference>
<dbReference type="Proteomes" id="UP000309340">
    <property type="component" value="Unassembled WGS sequence"/>
</dbReference>
<dbReference type="PANTHER" id="PTHR10900:SF77">
    <property type="entry name" value="FI19380P1"/>
    <property type="match status" value="1"/>
</dbReference>
<dbReference type="PANTHER" id="PTHR10900">
    <property type="entry name" value="PERIOSTIN-RELATED"/>
    <property type="match status" value="1"/>
</dbReference>
<dbReference type="AlphaFoldDB" id="A0A4V5NGY6"/>
<comment type="caution">
    <text evidence="3">The sequence shown here is derived from an EMBL/GenBank/DDBJ whole genome shotgun (WGS) entry which is preliminary data.</text>
</comment>
<reference evidence="3 4" key="1">
    <citation type="submission" date="2017-03" db="EMBL/GenBank/DDBJ databases">
        <title>Genomes of endolithic fungi from Antarctica.</title>
        <authorList>
            <person name="Coleine C."/>
            <person name="Masonjones S."/>
            <person name="Stajich J.E."/>
        </authorList>
    </citation>
    <scope>NUCLEOTIDE SEQUENCE [LARGE SCALE GENOMIC DNA]</scope>
    <source>
        <strain evidence="3 4">CCFEE 5184</strain>
    </source>
</reference>
<dbReference type="InterPro" id="IPR050904">
    <property type="entry name" value="Adhesion/Biosynth-related"/>
</dbReference>
<keyword evidence="4" id="KW-1185">Reference proteome</keyword>
<dbReference type="Gene3D" id="2.30.180.10">
    <property type="entry name" value="FAS1 domain"/>
    <property type="match status" value="2"/>
</dbReference>
<sequence length="532" mass="56388">MAASTLSHAAPSLSDILSTTANLSSLNDLLTNQMPDLLKLLEGYDSNTNPVTLLAPSDDAFMRIPYTDVLGQAFSDNDTAQIKNFMLYHIVPGLHSSETLNKNGSFQYLPTMLTSNNWTNVTGGQRVGAVLQGNDPPIVVFTSGLSTRSVVSQQDIEFKGGILQVIDAFVVPPMPYVYTADQYNLAYAEYSVLSFTGALYSQPSNLSLATTLNTTSDLTFFIPSNIAMELVSGTLASMSPSALQNILSYHIVPGRHHFETIGPMYSSNFTNGTQVPTLQGTNVTLDYTWNAYFVNSARITASDILIANGVMHVIDNVLTPDKNATQPNPTTYTQMPVLPTTMADGEQFNSSAAPFTTFMPNIVSTASADANATSDGSGAGGFGAAATATGSSSSNNRSTSNGKTSGAESSRQTAHAGGVGGSREKVDECYIEAGIAPLVALQESFRKTKRPAMATIDTLENTAGPERVRVNAVPDDSADEGIINDDGVIPVHGGSVLLQPGPNIYEWGVGSSCEVANGIRRARICMMKVLVQ</sequence>
<proteinExistence type="predicted"/>
<protein>
    <recommendedName>
        <fullName evidence="2">FAS1 domain-containing protein</fullName>
    </recommendedName>
</protein>
<accession>A0A4V5NGY6</accession>